<protein>
    <recommendedName>
        <fullName evidence="5">N-acetyltransferase domain-containing protein</fullName>
    </recommendedName>
</protein>
<gene>
    <name evidence="3" type="primary">20353776</name>
    <name evidence="2" type="ORF">GGTG_13318</name>
</gene>
<dbReference type="AlphaFoldDB" id="J3PIJ0"/>
<reference evidence="3" key="5">
    <citation type="submission" date="2018-04" db="UniProtKB">
        <authorList>
            <consortium name="EnsemblFungi"/>
        </authorList>
    </citation>
    <scope>IDENTIFICATION</scope>
    <source>
        <strain evidence="3">R3-111a-1</strain>
    </source>
</reference>
<evidence type="ECO:0000256" key="1">
    <source>
        <dbReference type="SAM" id="MobiDB-lite"/>
    </source>
</evidence>
<accession>J3PIJ0</accession>
<sequence length="213" mass="23990">MELRMAKTTDLPQLVEIVVGSTPDDVTYQYEWPRRLEYPEVMRSIWESKLEGLFSECRVIEKNGNVIAFAIWSQESHAKQLDVWPPEDLIEKFELVGSRARSDVLENASRSIRNNIKNAGIQQWFTMHLLVTDRPFRRLGAAAMLLEDNLGPFVLSGSMAQASGPPPPPPPPPPPSPLPPPPPSPPPPPPRNDKDDLSFMQTLEESQRKDMGF</sequence>
<reference evidence="3" key="4">
    <citation type="journal article" date="2015" name="G3 (Bethesda)">
        <title>Genome sequences of three phytopathogenic species of the Magnaporthaceae family of fungi.</title>
        <authorList>
            <person name="Okagaki L.H."/>
            <person name="Nunes C.C."/>
            <person name="Sailsbery J."/>
            <person name="Clay B."/>
            <person name="Brown D."/>
            <person name="John T."/>
            <person name="Oh Y."/>
            <person name="Young N."/>
            <person name="Fitzgerald M."/>
            <person name="Haas B.J."/>
            <person name="Zeng Q."/>
            <person name="Young S."/>
            <person name="Adiconis X."/>
            <person name="Fan L."/>
            <person name="Levin J.Z."/>
            <person name="Mitchell T.K."/>
            <person name="Okubara P.A."/>
            <person name="Farman M.L."/>
            <person name="Kohn L.M."/>
            <person name="Birren B."/>
            <person name="Ma L.-J."/>
            <person name="Dean R.A."/>
        </authorList>
    </citation>
    <scope>NUCLEOTIDE SEQUENCE</scope>
    <source>
        <strain evidence="3">R3-111a-1</strain>
    </source>
</reference>
<dbReference type="VEuPathDB" id="FungiDB:GGTG_13318"/>
<evidence type="ECO:0000313" key="3">
    <source>
        <dbReference type="EnsemblFungi" id="EJT69209"/>
    </source>
</evidence>
<name>J3PIJ0_GAET3</name>
<dbReference type="InterPro" id="IPR016181">
    <property type="entry name" value="Acyl_CoA_acyltransferase"/>
</dbReference>
<dbReference type="Proteomes" id="UP000006039">
    <property type="component" value="Unassembled WGS sequence"/>
</dbReference>
<reference evidence="2" key="2">
    <citation type="submission" date="2010-07" db="EMBL/GenBank/DDBJ databases">
        <authorList>
            <consortium name="The Broad Institute Genome Sequencing Platform"/>
            <consortium name="Broad Institute Genome Sequencing Center for Infectious Disease"/>
            <person name="Ma L.-J."/>
            <person name="Dead R."/>
            <person name="Young S."/>
            <person name="Zeng Q."/>
            <person name="Koehrsen M."/>
            <person name="Alvarado L."/>
            <person name="Berlin A."/>
            <person name="Chapman S.B."/>
            <person name="Chen Z."/>
            <person name="Freedman E."/>
            <person name="Gellesch M."/>
            <person name="Goldberg J."/>
            <person name="Griggs A."/>
            <person name="Gujja S."/>
            <person name="Heilman E.R."/>
            <person name="Heiman D."/>
            <person name="Hepburn T."/>
            <person name="Howarth C."/>
            <person name="Jen D."/>
            <person name="Larson L."/>
            <person name="Mehta T."/>
            <person name="Neiman D."/>
            <person name="Pearson M."/>
            <person name="Roberts A."/>
            <person name="Saif S."/>
            <person name="Shea T."/>
            <person name="Shenoy N."/>
            <person name="Sisk P."/>
            <person name="Stolte C."/>
            <person name="Sykes S."/>
            <person name="Walk T."/>
            <person name="White J."/>
            <person name="Yandava C."/>
            <person name="Haas B."/>
            <person name="Nusbaum C."/>
            <person name="Birren B."/>
        </authorList>
    </citation>
    <scope>NUCLEOTIDE SEQUENCE</scope>
    <source>
        <strain evidence="2">R3-111a-1</strain>
    </source>
</reference>
<dbReference type="OrthoDB" id="4738875at2759"/>
<dbReference type="HOGENOM" id="CLU_1294471_0_0_1"/>
<keyword evidence="4" id="KW-1185">Reference proteome</keyword>
<reference evidence="2" key="3">
    <citation type="submission" date="2010-09" db="EMBL/GenBank/DDBJ databases">
        <title>Annotation of Gaeumannomyces graminis var. tritici R3-111a-1.</title>
        <authorList>
            <consortium name="The Broad Institute Genome Sequencing Platform"/>
            <person name="Ma L.-J."/>
            <person name="Dead R."/>
            <person name="Young S.K."/>
            <person name="Zeng Q."/>
            <person name="Gargeya S."/>
            <person name="Fitzgerald M."/>
            <person name="Haas B."/>
            <person name="Abouelleil A."/>
            <person name="Alvarado L."/>
            <person name="Arachchi H.M."/>
            <person name="Berlin A."/>
            <person name="Brown A."/>
            <person name="Chapman S.B."/>
            <person name="Chen Z."/>
            <person name="Dunbar C."/>
            <person name="Freedman E."/>
            <person name="Gearin G."/>
            <person name="Gellesch M."/>
            <person name="Goldberg J."/>
            <person name="Griggs A."/>
            <person name="Gujja S."/>
            <person name="Heiman D."/>
            <person name="Howarth C."/>
            <person name="Larson L."/>
            <person name="Lui A."/>
            <person name="MacDonald P.J.P."/>
            <person name="Mehta T."/>
            <person name="Montmayeur A."/>
            <person name="Murphy C."/>
            <person name="Neiman D."/>
            <person name="Pearson M."/>
            <person name="Priest M."/>
            <person name="Roberts A."/>
            <person name="Saif S."/>
            <person name="Shea T."/>
            <person name="Shenoy N."/>
            <person name="Sisk P."/>
            <person name="Stolte C."/>
            <person name="Sykes S."/>
            <person name="Yandava C."/>
            <person name="Wortman J."/>
            <person name="Nusbaum C."/>
            <person name="Birren B."/>
        </authorList>
    </citation>
    <scope>NUCLEOTIDE SEQUENCE</scope>
    <source>
        <strain evidence="2">R3-111a-1</strain>
    </source>
</reference>
<feature type="region of interest" description="Disordered" evidence="1">
    <location>
        <begin position="156"/>
        <end position="213"/>
    </location>
</feature>
<dbReference type="STRING" id="644352.J3PIJ0"/>
<evidence type="ECO:0008006" key="5">
    <source>
        <dbReference type="Google" id="ProtNLM"/>
    </source>
</evidence>
<dbReference type="EMBL" id="GL385405">
    <property type="protein sequence ID" value="EJT69209.1"/>
    <property type="molecule type" value="Genomic_DNA"/>
</dbReference>
<dbReference type="RefSeq" id="XP_009229488.1">
    <property type="nucleotide sequence ID" value="XM_009231224.1"/>
</dbReference>
<dbReference type="GeneID" id="20353776"/>
<reference evidence="4" key="1">
    <citation type="submission" date="2010-07" db="EMBL/GenBank/DDBJ databases">
        <title>The genome sequence of Gaeumannomyces graminis var. tritici strain R3-111a-1.</title>
        <authorList>
            <consortium name="The Broad Institute Genome Sequencing Platform"/>
            <person name="Ma L.-J."/>
            <person name="Dead R."/>
            <person name="Young S."/>
            <person name="Zeng Q."/>
            <person name="Koehrsen M."/>
            <person name="Alvarado L."/>
            <person name="Berlin A."/>
            <person name="Chapman S.B."/>
            <person name="Chen Z."/>
            <person name="Freedman E."/>
            <person name="Gellesch M."/>
            <person name="Goldberg J."/>
            <person name="Griggs A."/>
            <person name="Gujja S."/>
            <person name="Heilman E.R."/>
            <person name="Heiman D."/>
            <person name="Hepburn T."/>
            <person name="Howarth C."/>
            <person name="Jen D."/>
            <person name="Larson L."/>
            <person name="Mehta T."/>
            <person name="Neiman D."/>
            <person name="Pearson M."/>
            <person name="Roberts A."/>
            <person name="Saif S."/>
            <person name="Shea T."/>
            <person name="Shenoy N."/>
            <person name="Sisk P."/>
            <person name="Stolte C."/>
            <person name="Sykes S."/>
            <person name="Walk T."/>
            <person name="White J."/>
            <person name="Yandava C."/>
            <person name="Haas B."/>
            <person name="Nusbaum C."/>
            <person name="Birren B."/>
        </authorList>
    </citation>
    <scope>NUCLEOTIDE SEQUENCE [LARGE SCALE GENOMIC DNA]</scope>
    <source>
        <strain evidence="4">R3-111a-1</strain>
    </source>
</reference>
<evidence type="ECO:0000313" key="2">
    <source>
        <dbReference type="EMBL" id="EJT69209.1"/>
    </source>
</evidence>
<feature type="compositionally biased region" description="Pro residues" evidence="1">
    <location>
        <begin position="164"/>
        <end position="190"/>
    </location>
</feature>
<dbReference type="SUPFAM" id="SSF55729">
    <property type="entry name" value="Acyl-CoA N-acyltransferases (Nat)"/>
    <property type="match status" value="1"/>
</dbReference>
<dbReference type="Gene3D" id="3.40.630.30">
    <property type="match status" value="1"/>
</dbReference>
<organism evidence="2">
    <name type="scientific">Gaeumannomyces tritici (strain R3-111a-1)</name>
    <name type="common">Wheat and barley take-all root rot fungus</name>
    <name type="synonym">Gaeumannomyces graminis var. tritici</name>
    <dbReference type="NCBI Taxonomy" id="644352"/>
    <lineage>
        <taxon>Eukaryota</taxon>
        <taxon>Fungi</taxon>
        <taxon>Dikarya</taxon>
        <taxon>Ascomycota</taxon>
        <taxon>Pezizomycotina</taxon>
        <taxon>Sordariomycetes</taxon>
        <taxon>Sordariomycetidae</taxon>
        <taxon>Magnaporthales</taxon>
        <taxon>Magnaporthaceae</taxon>
        <taxon>Gaeumannomyces</taxon>
    </lineage>
</organism>
<proteinExistence type="predicted"/>
<evidence type="ECO:0000313" key="4">
    <source>
        <dbReference type="Proteomes" id="UP000006039"/>
    </source>
</evidence>
<dbReference type="EnsemblFungi" id="EJT69209">
    <property type="protein sequence ID" value="EJT69209"/>
    <property type="gene ID" value="GGTG_13318"/>
</dbReference>